<dbReference type="PANTHER" id="PTHR21450">
    <property type="entry name" value="PROTEIN ALTERED PHOSPHATE STARVATION RESPONSE 1"/>
    <property type="match status" value="1"/>
</dbReference>
<evidence type="ECO:0000259" key="3">
    <source>
        <dbReference type="Pfam" id="PF04783"/>
    </source>
</evidence>
<name>A0AAN7JTU8_9MYRT</name>
<sequence>MGCVATKLEKDGEAVAICRERKKLLKQAVERRYALAEAHFRYCQALYAVSAAIKLFVARHSSPSSPFLITFSPATPPPESSEDLKSGSTASAKLLQQKPSESKSTTTTTITEAVACGSSSSCGTSSSESEEDEKVETGCGALHNEEQVYGYYYMQTPPPMPSPQMEYGWDFFNLFDTMRPDLLSGYTNKSHHLHSYDDHIRTVREQEGIPELEEEGEEEEEDEQKEVIVEEHNAVNTEGDCGGEAKITKESGGADILNHTKDEQGEEENRELTVGDAPEKGRDRELLDALRDIEMHFVRAYDSGKDVSRMLEANRVHLQSNLDGIKEHSTKLIQSIAWHRSTSLKPASCKSLVASSSLKDSSTWAQFKNMFEDYGGMVAGSHSLTLERLYAWEKKLYEEVKDGDGLRKLYQRKCAQMKNQDVRGISIFKTDKTRASVKDLYARILVAIRSAESISGRIQKLRDEELQPQIIELLKGLTQTWKIMLESHDTQNKILSEVGTFSCPTYGKFMNDSHRLATLQLEAEIQNWRTRLMDYMSAQKGYIQAIHGWLTKFLAPEVEFYSGGRGCPTPWPGQCHPNGPQLLPICYGWLNSMDRLPVKSAAFALKSFTGDVRAIWAQQGEEQQLRRRVEDLVKELDKRSLMAKKAETWYLDYKPADDNASCQGAESHMAEHMSDKWDPLEALRLKLENEREKHHRCIQATQRTTLSGFQTGFGMVFEALTEFSKAVQSMYNELVKYGESMNDTGNLLPREGPAEMTGDELKR</sequence>
<proteinExistence type="predicted"/>
<feature type="region of interest" description="Disordered" evidence="1">
    <location>
        <begin position="237"/>
        <end position="281"/>
    </location>
</feature>
<keyword evidence="5" id="KW-1185">Reference proteome</keyword>
<evidence type="ECO:0000256" key="1">
    <source>
        <dbReference type="SAM" id="MobiDB-lite"/>
    </source>
</evidence>
<feature type="region of interest" description="Disordered" evidence="1">
    <location>
        <begin position="69"/>
        <end position="136"/>
    </location>
</feature>
<gene>
    <name evidence="4" type="ORF">SAY87_008557</name>
</gene>
<reference evidence="4 5" key="1">
    <citation type="journal article" date="2023" name="Hortic Res">
        <title>Pangenome of water caltrop reveals structural variations and asymmetric subgenome divergence after allopolyploidization.</title>
        <authorList>
            <person name="Zhang X."/>
            <person name="Chen Y."/>
            <person name="Wang L."/>
            <person name="Yuan Y."/>
            <person name="Fang M."/>
            <person name="Shi L."/>
            <person name="Lu R."/>
            <person name="Comes H.P."/>
            <person name="Ma Y."/>
            <person name="Chen Y."/>
            <person name="Huang G."/>
            <person name="Zhou Y."/>
            <person name="Zheng Z."/>
            <person name="Qiu Y."/>
        </authorList>
    </citation>
    <scope>NUCLEOTIDE SEQUENCE [LARGE SCALE GENOMIC DNA]</scope>
    <source>
        <tissue evidence="4">Roots</tissue>
    </source>
</reference>
<feature type="domain" description="DUF630" evidence="3">
    <location>
        <begin position="1"/>
        <end position="60"/>
    </location>
</feature>
<dbReference type="AlphaFoldDB" id="A0AAN7JTU8"/>
<evidence type="ECO:0008006" key="6">
    <source>
        <dbReference type="Google" id="ProtNLM"/>
    </source>
</evidence>
<accession>A0AAN7JTU8</accession>
<feature type="compositionally biased region" description="Basic and acidic residues" evidence="1">
    <location>
        <begin position="270"/>
        <end position="281"/>
    </location>
</feature>
<dbReference type="Pfam" id="PF04782">
    <property type="entry name" value="DUF632"/>
    <property type="match status" value="1"/>
</dbReference>
<dbReference type="PANTHER" id="PTHR21450:SF17">
    <property type="entry name" value="OS09G0542500 PROTEIN"/>
    <property type="match status" value="1"/>
</dbReference>
<evidence type="ECO:0000313" key="4">
    <source>
        <dbReference type="EMBL" id="KAK4754800.1"/>
    </source>
</evidence>
<dbReference type="Proteomes" id="UP001345219">
    <property type="component" value="Chromosome 8"/>
</dbReference>
<dbReference type="InterPro" id="IPR006867">
    <property type="entry name" value="DUF632"/>
</dbReference>
<evidence type="ECO:0000259" key="2">
    <source>
        <dbReference type="Pfam" id="PF04782"/>
    </source>
</evidence>
<comment type="caution">
    <text evidence="4">The sequence shown here is derived from an EMBL/GenBank/DDBJ whole genome shotgun (WGS) entry which is preliminary data.</text>
</comment>
<dbReference type="Pfam" id="PF04783">
    <property type="entry name" value="DUF630"/>
    <property type="match status" value="1"/>
</dbReference>
<organism evidence="4 5">
    <name type="scientific">Trapa incisa</name>
    <dbReference type="NCBI Taxonomy" id="236973"/>
    <lineage>
        <taxon>Eukaryota</taxon>
        <taxon>Viridiplantae</taxon>
        <taxon>Streptophyta</taxon>
        <taxon>Embryophyta</taxon>
        <taxon>Tracheophyta</taxon>
        <taxon>Spermatophyta</taxon>
        <taxon>Magnoliopsida</taxon>
        <taxon>eudicotyledons</taxon>
        <taxon>Gunneridae</taxon>
        <taxon>Pentapetalae</taxon>
        <taxon>rosids</taxon>
        <taxon>malvids</taxon>
        <taxon>Myrtales</taxon>
        <taxon>Lythraceae</taxon>
        <taxon>Trapa</taxon>
    </lineage>
</organism>
<dbReference type="EMBL" id="JAXIOK010000014">
    <property type="protein sequence ID" value="KAK4754800.1"/>
    <property type="molecule type" value="Genomic_DNA"/>
</dbReference>
<dbReference type="InterPro" id="IPR006868">
    <property type="entry name" value="DUF630"/>
</dbReference>
<feature type="compositionally biased region" description="Low complexity" evidence="1">
    <location>
        <begin position="105"/>
        <end position="127"/>
    </location>
</feature>
<evidence type="ECO:0000313" key="5">
    <source>
        <dbReference type="Proteomes" id="UP001345219"/>
    </source>
</evidence>
<protein>
    <recommendedName>
        <fullName evidence="6">Nitrate regulatory gene2 protein-like</fullName>
    </recommendedName>
</protein>
<feature type="domain" description="DUF632" evidence="2">
    <location>
        <begin position="286"/>
        <end position="613"/>
    </location>
</feature>